<feature type="region of interest" description="Disordered" evidence="1">
    <location>
        <begin position="1"/>
        <end position="22"/>
    </location>
</feature>
<evidence type="ECO:0000313" key="2">
    <source>
        <dbReference type="EMBL" id="ESZ96125.1"/>
    </source>
</evidence>
<proteinExistence type="predicted"/>
<dbReference type="AlphaFoldDB" id="W9CNP4"/>
<protein>
    <submittedName>
        <fullName evidence="2">Uncharacterized protein</fullName>
    </submittedName>
</protein>
<evidence type="ECO:0000256" key="1">
    <source>
        <dbReference type="SAM" id="MobiDB-lite"/>
    </source>
</evidence>
<reference evidence="2 3" key="1">
    <citation type="journal article" date="2014" name="Genome Announc.">
        <title>Draft genome sequence of Sclerotinia borealis, a psychrophilic plant pathogenic fungus.</title>
        <authorList>
            <person name="Mardanov A.V."/>
            <person name="Beletsky A.V."/>
            <person name="Kadnikov V.V."/>
            <person name="Ignatov A.N."/>
            <person name="Ravin N.V."/>
        </authorList>
    </citation>
    <scope>NUCLEOTIDE SEQUENCE [LARGE SCALE GENOMIC DNA]</scope>
    <source>
        <strain evidence="3">F-4157</strain>
    </source>
</reference>
<name>W9CNP4_SCLBF</name>
<feature type="compositionally biased region" description="Basic and acidic residues" evidence="1">
    <location>
        <begin position="111"/>
        <end position="131"/>
    </location>
</feature>
<dbReference type="EMBL" id="AYSA01000153">
    <property type="protein sequence ID" value="ESZ96125.1"/>
    <property type="molecule type" value="Genomic_DNA"/>
</dbReference>
<feature type="compositionally biased region" description="Polar residues" evidence="1">
    <location>
        <begin position="1"/>
        <end position="10"/>
    </location>
</feature>
<gene>
    <name evidence="2" type="ORF">SBOR_3514</name>
</gene>
<dbReference type="HOGENOM" id="CLU_1054334_0_0_1"/>
<keyword evidence="3" id="KW-1185">Reference proteome</keyword>
<sequence>MNPNDMYNFNDSEDDCQTTSSSADNFLNQSMNNSQNTNTRWGRRGGANSTQYVQNVAFQVPVIPSAREYHQQFQMQRPNQDEYFQDPRETRFYGARGQGSSRDIVDQESQPVEREVRREARGHSDRQHDGPPHAMQDLNTSPSESRNDVQSSDRSEIMTYPDLFYFAVCSSAQLYQLRHYILKFPCVPSNGDDEWSFDFHINNRDMSLSLHPGIWVLMAFGLLESGAWMHAISSNSDLELSSTCGTSLFLHAEHILSTALKSSL</sequence>
<dbReference type="Proteomes" id="UP000019487">
    <property type="component" value="Unassembled WGS sequence"/>
</dbReference>
<feature type="region of interest" description="Disordered" evidence="1">
    <location>
        <begin position="92"/>
        <end position="153"/>
    </location>
</feature>
<accession>W9CNP4</accession>
<organism evidence="2 3">
    <name type="scientific">Sclerotinia borealis (strain F-4128)</name>
    <dbReference type="NCBI Taxonomy" id="1432307"/>
    <lineage>
        <taxon>Eukaryota</taxon>
        <taxon>Fungi</taxon>
        <taxon>Dikarya</taxon>
        <taxon>Ascomycota</taxon>
        <taxon>Pezizomycotina</taxon>
        <taxon>Leotiomycetes</taxon>
        <taxon>Helotiales</taxon>
        <taxon>Sclerotiniaceae</taxon>
        <taxon>Sclerotinia</taxon>
    </lineage>
</organism>
<evidence type="ECO:0000313" key="3">
    <source>
        <dbReference type="Proteomes" id="UP000019487"/>
    </source>
</evidence>
<comment type="caution">
    <text evidence="2">The sequence shown here is derived from an EMBL/GenBank/DDBJ whole genome shotgun (WGS) entry which is preliminary data.</text>
</comment>